<dbReference type="GO" id="GO:0006457">
    <property type="term" value="P:protein folding"/>
    <property type="evidence" value="ECO:0007669"/>
    <property type="project" value="TreeGrafter"/>
</dbReference>
<proteinExistence type="predicted"/>
<dbReference type="Proteomes" id="UP000663854">
    <property type="component" value="Unassembled WGS sequence"/>
</dbReference>
<dbReference type="GO" id="GO:0003756">
    <property type="term" value="F:protein disulfide isomerase activity"/>
    <property type="evidence" value="ECO:0007669"/>
    <property type="project" value="TreeGrafter"/>
</dbReference>
<protein>
    <recommendedName>
        <fullName evidence="2">Thioredoxin domain-containing protein</fullName>
    </recommendedName>
</protein>
<feature type="domain" description="Thioredoxin" evidence="2">
    <location>
        <begin position="18"/>
        <end position="134"/>
    </location>
</feature>
<reference evidence="4" key="1">
    <citation type="submission" date="2021-02" db="EMBL/GenBank/DDBJ databases">
        <authorList>
            <person name="Nowell W R."/>
        </authorList>
    </citation>
    <scope>NUCLEOTIDE SEQUENCE</scope>
</reference>
<evidence type="ECO:0000313" key="4">
    <source>
        <dbReference type="EMBL" id="CAF0975635.1"/>
    </source>
</evidence>
<dbReference type="PANTHER" id="PTHR46295:SF1">
    <property type="entry name" value="ENDOPLASMIC RETICULUM RESIDENT PROTEIN 44"/>
    <property type="match status" value="1"/>
</dbReference>
<dbReference type="EMBL" id="CAJNOL010000270">
    <property type="protein sequence ID" value="CAF0975635.1"/>
    <property type="molecule type" value="Genomic_DNA"/>
</dbReference>
<evidence type="ECO:0000313" key="3">
    <source>
        <dbReference type="EMBL" id="CAF0822001.1"/>
    </source>
</evidence>
<dbReference type="EMBL" id="CAJNOL010000271">
    <property type="protein sequence ID" value="CAF0976281.1"/>
    <property type="molecule type" value="Genomic_DNA"/>
</dbReference>
<dbReference type="AlphaFoldDB" id="A0A814EYL6"/>
<feature type="compositionally biased region" description="Low complexity" evidence="1">
    <location>
        <begin position="363"/>
        <end position="372"/>
    </location>
</feature>
<sequence>MSKLQIISIILFVCYCFIYVNGGAIQITTSNIDTILSSYDVVFLNFYANWCRFSQMLDPIFNELADKVAKEFPQHGLIAIGKVDCDADTAIATKYHVNKYPTLKLFRHGLMTKREYRGARQVDAFLDFIRKQLESSIIKLSTPSDLYTLDTKKRYIIGHFDDENSPNYKTFSKVASLLRDECHFVASTNKDAFKTERPLSDVIYYRPSSLLLNEKDSYYIGLINEQESLTTWSRDKCVPLVREITFANAEELTDEGLPFLILFHKVDDHQSVALFEREVAKQLLDERSNINCLHADGAQFIHPLQHLGKSLNDLPLLAIDSFKHMFLFPDFQQISVDGKLLEFVKDLHSGKLHKDFHNPPPATQQTPPTTIPSVVSDGESKIKHIPKTSSSSNDDSSSSTNNIIKSGSHQSSPPESVFIRLTPNRQRYSFRDEL</sequence>
<evidence type="ECO:0000259" key="2">
    <source>
        <dbReference type="PROSITE" id="PS51352"/>
    </source>
</evidence>
<dbReference type="SUPFAM" id="SSF52833">
    <property type="entry name" value="Thioredoxin-like"/>
    <property type="match status" value="3"/>
</dbReference>
<evidence type="ECO:0000313" key="6">
    <source>
        <dbReference type="EMBL" id="CAF1047108.1"/>
    </source>
</evidence>
<dbReference type="Proteomes" id="UP000663836">
    <property type="component" value="Unassembled WGS sequence"/>
</dbReference>
<evidence type="ECO:0000313" key="8">
    <source>
        <dbReference type="Proteomes" id="UP000663870"/>
    </source>
</evidence>
<dbReference type="GO" id="GO:0005793">
    <property type="term" value="C:endoplasmic reticulum-Golgi intermediate compartment"/>
    <property type="evidence" value="ECO:0007669"/>
    <property type="project" value="TreeGrafter"/>
</dbReference>
<dbReference type="GO" id="GO:0005789">
    <property type="term" value="C:endoplasmic reticulum membrane"/>
    <property type="evidence" value="ECO:0007669"/>
    <property type="project" value="TreeGrafter"/>
</dbReference>
<dbReference type="Proteomes" id="UP000663870">
    <property type="component" value="Unassembled WGS sequence"/>
</dbReference>
<comment type="caution">
    <text evidence="4">The sequence shown here is derived from an EMBL/GenBank/DDBJ whole genome shotgun (WGS) entry which is preliminary data.</text>
</comment>
<gene>
    <name evidence="7" type="ORF">JBS370_LOCUS16507</name>
    <name evidence="4" type="ORF">JXQ802_LOCUS12905</name>
    <name evidence="5" type="ORF">JXQ802_LOCUS12941</name>
    <name evidence="3" type="ORF">PYM288_LOCUS5636</name>
    <name evidence="6" type="ORF">ZHD862_LOCUS14856</name>
</gene>
<dbReference type="PANTHER" id="PTHR46295">
    <property type="entry name" value="ENDOPLASMIC RETICULUM RESIDENT PROTEIN 44"/>
    <property type="match status" value="1"/>
</dbReference>
<evidence type="ECO:0000313" key="7">
    <source>
        <dbReference type="EMBL" id="CAF3821802.1"/>
    </source>
</evidence>
<keyword evidence="8" id="KW-1185">Reference proteome</keyword>
<dbReference type="InterPro" id="IPR013766">
    <property type="entry name" value="Thioredoxin_domain"/>
</dbReference>
<dbReference type="Proteomes" id="UP000663864">
    <property type="component" value="Unassembled WGS sequence"/>
</dbReference>
<dbReference type="EMBL" id="CAJNOT010000655">
    <property type="protein sequence ID" value="CAF1047108.1"/>
    <property type="molecule type" value="Genomic_DNA"/>
</dbReference>
<dbReference type="InterPro" id="IPR052643">
    <property type="entry name" value="ERP44"/>
</dbReference>
<feature type="compositionally biased region" description="Low complexity" evidence="1">
    <location>
        <begin position="387"/>
        <end position="406"/>
    </location>
</feature>
<dbReference type="PROSITE" id="PS51352">
    <property type="entry name" value="THIOREDOXIN_2"/>
    <property type="match status" value="1"/>
</dbReference>
<name>A0A814EYL6_9BILA</name>
<dbReference type="Pfam" id="PF00085">
    <property type="entry name" value="Thioredoxin"/>
    <property type="match status" value="1"/>
</dbReference>
<accession>A0A814EYL6</accession>
<organism evidence="4 8">
    <name type="scientific">Rotaria sordida</name>
    <dbReference type="NCBI Taxonomy" id="392033"/>
    <lineage>
        <taxon>Eukaryota</taxon>
        <taxon>Metazoa</taxon>
        <taxon>Spiralia</taxon>
        <taxon>Gnathifera</taxon>
        <taxon>Rotifera</taxon>
        <taxon>Eurotatoria</taxon>
        <taxon>Bdelloidea</taxon>
        <taxon>Philodinida</taxon>
        <taxon>Philodinidae</taxon>
        <taxon>Rotaria</taxon>
    </lineage>
</organism>
<dbReference type="InterPro" id="IPR036249">
    <property type="entry name" value="Thioredoxin-like_sf"/>
</dbReference>
<dbReference type="Gene3D" id="3.40.30.10">
    <property type="entry name" value="Glutaredoxin"/>
    <property type="match status" value="3"/>
</dbReference>
<evidence type="ECO:0000256" key="1">
    <source>
        <dbReference type="SAM" id="MobiDB-lite"/>
    </source>
</evidence>
<dbReference type="EMBL" id="CAJOBD010001664">
    <property type="protein sequence ID" value="CAF3821802.1"/>
    <property type="molecule type" value="Genomic_DNA"/>
</dbReference>
<feature type="region of interest" description="Disordered" evidence="1">
    <location>
        <begin position="352"/>
        <end position="423"/>
    </location>
</feature>
<dbReference type="Pfam" id="PF13848">
    <property type="entry name" value="Thioredoxin_6"/>
    <property type="match status" value="1"/>
</dbReference>
<evidence type="ECO:0000313" key="5">
    <source>
        <dbReference type="EMBL" id="CAF0976281.1"/>
    </source>
</evidence>
<dbReference type="EMBL" id="CAJNOH010000058">
    <property type="protein sequence ID" value="CAF0822001.1"/>
    <property type="molecule type" value="Genomic_DNA"/>
</dbReference>